<dbReference type="GO" id="GO:0008017">
    <property type="term" value="F:microtubule binding"/>
    <property type="evidence" value="ECO:0007669"/>
    <property type="project" value="InterPro"/>
</dbReference>
<evidence type="ECO:0000256" key="4">
    <source>
        <dbReference type="ARBA" id="ARBA00022840"/>
    </source>
</evidence>
<protein>
    <recommendedName>
        <fullName evidence="8">Kinesin-like protein</fullName>
    </recommendedName>
</protein>
<dbReference type="GO" id="GO:0007052">
    <property type="term" value="P:mitotic spindle organization"/>
    <property type="evidence" value="ECO:0007669"/>
    <property type="project" value="TreeGrafter"/>
</dbReference>
<evidence type="ECO:0000256" key="5">
    <source>
        <dbReference type="ARBA" id="ARBA00023054"/>
    </source>
</evidence>
<evidence type="ECO:0000313" key="11">
    <source>
        <dbReference type="Proteomes" id="UP000466442"/>
    </source>
</evidence>
<dbReference type="GO" id="GO:0003777">
    <property type="term" value="F:microtubule motor activity"/>
    <property type="evidence" value="ECO:0007669"/>
    <property type="project" value="InterPro"/>
</dbReference>
<dbReference type="Proteomes" id="UP000466442">
    <property type="component" value="Unassembled WGS sequence"/>
</dbReference>
<dbReference type="PANTHER" id="PTHR47969">
    <property type="entry name" value="CHROMOSOME-ASSOCIATED KINESIN KIF4A-RELATED"/>
    <property type="match status" value="1"/>
</dbReference>
<dbReference type="SMART" id="SM00129">
    <property type="entry name" value="KISc"/>
    <property type="match status" value="1"/>
</dbReference>
<gene>
    <name evidence="10" type="ORF">GE061_002992</name>
</gene>
<reference evidence="10" key="1">
    <citation type="journal article" date="2021" name="Mol. Ecol. Resour.">
        <title>Apolygus lucorum genome provides insights into omnivorousness and mesophyll feeding.</title>
        <authorList>
            <person name="Liu Y."/>
            <person name="Liu H."/>
            <person name="Wang H."/>
            <person name="Huang T."/>
            <person name="Liu B."/>
            <person name="Yang B."/>
            <person name="Yin L."/>
            <person name="Li B."/>
            <person name="Zhang Y."/>
            <person name="Zhang S."/>
            <person name="Jiang F."/>
            <person name="Zhang X."/>
            <person name="Ren Y."/>
            <person name="Wang B."/>
            <person name="Wang S."/>
            <person name="Lu Y."/>
            <person name="Wu K."/>
            <person name="Fan W."/>
            <person name="Wang G."/>
        </authorList>
    </citation>
    <scope>NUCLEOTIDE SEQUENCE</scope>
    <source>
        <strain evidence="10">12Hb</strain>
    </source>
</reference>
<comment type="caution">
    <text evidence="10">The sequence shown here is derived from an EMBL/GenBank/DDBJ whole genome shotgun (WGS) entry which is preliminary data.</text>
</comment>
<dbReference type="GO" id="GO:0007018">
    <property type="term" value="P:microtubule-based movement"/>
    <property type="evidence" value="ECO:0007669"/>
    <property type="project" value="InterPro"/>
</dbReference>
<evidence type="ECO:0000256" key="7">
    <source>
        <dbReference type="PROSITE-ProRule" id="PRU00283"/>
    </source>
</evidence>
<evidence type="ECO:0000256" key="2">
    <source>
        <dbReference type="ARBA" id="ARBA00022490"/>
    </source>
</evidence>
<dbReference type="Pfam" id="PF00225">
    <property type="entry name" value="Kinesin"/>
    <property type="match status" value="1"/>
</dbReference>
<organism evidence="10 11">
    <name type="scientific">Apolygus lucorum</name>
    <name type="common">Small green plant bug</name>
    <name type="synonym">Lygocoris lucorum</name>
    <dbReference type="NCBI Taxonomy" id="248454"/>
    <lineage>
        <taxon>Eukaryota</taxon>
        <taxon>Metazoa</taxon>
        <taxon>Ecdysozoa</taxon>
        <taxon>Arthropoda</taxon>
        <taxon>Hexapoda</taxon>
        <taxon>Insecta</taxon>
        <taxon>Pterygota</taxon>
        <taxon>Neoptera</taxon>
        <taxon>Paraneoptera</taxon>
        <taxon>Hemiptera</taxon>
        <taxon>Heteroptera</taxon>
        <taxon>Panheteroptera</taxon>
        <taxon>Cimicomorpha</taxon>
        <taxon>Miridae</taxon>
        <taxon>Mirini</taxon>
        <taxon>Apolygus</taxon>
    </lineage>
</organism>
<evidence type="ECO:0000256" key="8">
    <source>
        <dbReference type="RuleBase" id="RU000394"/>
    </source>
</evidence>
<dbReference type="GO" id="GO:0005524">
    <property type="term" value="F:ATP binding"/>
    <property type="evidence" value="ECO:0007669"/>
    <property type="project" value="UniProtKB-UniRule"/>
</dbReference>
<dbReference type="GO" id="GO:0005875">
    <property type="term" value="C:microtubule associated complex"/>
    <property type="evidence" value="ECO:0007669"/>
    <property type="project" value="TreeGrafter"/>
</dbReference>
<keyword evidence="8" id="KW-0493">Microtubule</keyword>
<keyword evidence="7 8" id="KW-0505">Motor protein</keyword>
<keyword evidence="2" id="KW-0963">Cytoplasm</keyword>
<name>A0A8S9X294_APOLU</name>
<evidence type="ECO:0000256" key="3">
    <source>
        <dbReference type="ARBA" id="ARBA00022741"/>
    </source>
</evidence>
<dbReference type="PROSITE" id="PS00411">
    <property type="entry name" value="KINESIN_MOTOR_1"/>
    <property type="match status" value="1"/>
</dbReference>
<dbReference type="InterPro" id="IPR027417">
    <property type="entry name" value="P-loop_NTPase"/>
</dbReference>
<dbReference type="AlphaFoldDB" id="A0A8S9X294"/>
<dbReference type="InterPro" id="IPR027640">
    <property type="entry name" value="Kinesin-like_fam"/>
</dbReference>
<evidence type="ECO:0000259" key="9">
    <source>
        <dbReference type="PROSITE" id="PS50067"/>
    </source>
</evidence>
<dbReference type="InterPro" id="IPR001752">
    <property type="entry name" value="Kinesin_motor_dom"/>
</dbReference>
<dbReference type="GO" id="GO:0051231">
    <property type="term" value="P:spindle elongation"/>
    <property type="evidence" value="ECO:0007669"/>
    <property type="project" value="TreeGrafter"/>
</dbReference>
<evidence type="ECO:0000313" key="10">
    <source>
        <dbReference type="EMBL" id="KAF6202594.1"/>
    </source>
</evidence>
<dbReference type="OrthoDB" id="3176171at2759"/>
<comment type="subcellular location">
    <subcellularLocation>
        <location evidence="1">Cytoplasm</location>
        <location evidence="1">Cytoskeleton</location>
    </subcellularLocation>
</comment>
<keyword evidence="11" id="KW-1185">Reference proteome</keyword>
<evidence type="ECO:0000256" key="6">
    <source>
        <dbReference type="ARBA" id="ARBA00023212"/>
    </source>
</evidence>
<comment type="similarity">
    <text evidence="7 8">Belongs to the TRAFAC class myosin-kinesin ATPase superfamily. Kinesin family.</text>
</comment>
<keyword evidence="3 7" id="KW-0547">Nucleotide-binding</keyword>
<keyword evidence="6" id="KW-0206">Cytoskeleton</keyword>
<accession>A0A8S9X294</accession>
<dbReference type="PROSITE" id="PS50067">
    <property type="entry name" value="KINESIN_MOTOR_2"/>
    <property type="match status" value="1"/>
</dbReference>
<dbReference type="Gene3D" id="3.40.850.10">
    <property type="entry name" value="Kinesin motor domain"/>
    <property type="match status" value="1"/>
</dbReference>
<feature type="binding site" evidence="7">
    <location>
        <begin position="118"/>
        <end position="125"/>
    </location>
    <ligand>
        <name>ATP</name>
        <dbReference type="ChEBI" id="CHEBI:30616"/>
    </ligand>
</feature>
<dbReference type="InterPro" id="IPR036961">
    <property type="entry name" value="Kinesin_motor_dom_sf"/>
</dbReference>
<keyword evidence="5" id="KW-0175">Coiled coil</keyword>
<keyword evidence="4 7" id="KW-0067">ATP-binding</keyword>
<dbReference type="InterPro" id="IPR019821">
    <property type="entry name" value="Kinesin_motor_CS"/>
</dbReference>
<feature type="domain" description="Kinesin motor" evidence="9">
    <location>
        <begin position="43"/>
        <end position="372"/>
    </location>
</feature>
<dbReference type="EMBL" id="WIXP02000011">
    <property type="protein sequence ID" value="KAF6202594.1"/>
    <property type="molecule type" value="Genomic_DNA"/>
</dbReference>
<proteinExistence type="inferred from homology"/>
<dbReference type="PRINTS" id="PR00380">
    <property type="entry name" value="KINESINHEAVY"/>
</dbReference>
<evidence type="ECO:0000256" key="1">
    <source>
        <dbReference type="ARBA" id="ARBA00004245"/>
    </source>
</evidence>
<sequence length="372" mass="41512">MDKMRLNPGKRRHKTNTKIESVCTGKEGPVWSVGEPHGSRVESVKVALRIRPLVKTEIDVGCRLPKEPQVSIGKNNLSYTFNYVFDENEGQGKVYNLAVKNLIENLFKGYNLTILAYGQTGSGKTYTMGTNYNGEGELGVIPRAVYDIFDIIESRKEDTTFGVTVSFLELYNESLYDLLTDKPREQSIVDIREMNNGICIPGLTELQVQNVDNALAILKEGSSGRVVGATAMNAASSRSHAVFTINIKIMNKTNPKDVIASKFHLVDLAGSESSKKTGATGDRFKEGININKGLMVLGNVISQLRDGQHSFINYQHHNCLLFEVFRLSTTFLLSSLRQIPDNPNNMTDRLIYIFRPLKIALCLNSLHDIQLY</sequence>
<dbReference type="SUPFAM" id="SSF52540">
    <property type="entry name" value="P-loop containing nucleoside triphosphate hydrolases"/>
    <property type="match status" value="1"/>
</dbReference>
<dbReference type="GO" id="GO:0005874">
    <property type="term" value="C:microtubule"/>
    <property type="evidence" value="ECO:0007669"/>
    <property type="project" value="UniProtKB-KW"/>
</dbReference>
<dbReference type="PANTHER" id="PTHR47969:SF15">
    <property type="entry name" value="CHROMOSOME-ASSOCIATED KINESIN KIF4A-RELATED"/>
    <property type="match status" value="1"/>
</dbReference>